<evidence type="ECO:0000259" key="3">
    <source>
        <dbReference type="Pfam" id="PF24994"/>
    </source>
</evidence>
<dbReference type="GO" id="GO:0009639">
    <property type="term" value="P:response to red or far red light"/>
    <property type="evidence" value="ECO:0007669"/>
    <property type="project" value="InterPro"/>
</dbReference>
<evidence type="ECO:0000259" key="2">
    <source>
        <dbReference type="Pfam" id="PF03732"/>
    </source>
</evidence>
<dbReference type="GO" id="GO:0009959">
    <property type="term" value="P:negative gravitropism"/>
    <property type="evidence" value="ECO:0007669"/>
    <property type="project" value="InterPro"/>
</dbReference>
<dbReference type="InterPro" id="IPR005162">
    <property type="entry name" value="Retrotrans_gag_dom"/>
</dbReference>
<dbReference type="AlphaFoldDB" id="A0A843VNL9"/>
<dbReference type="EMBL" id="NMUH01001498">
    <property type="protein sequence ID" value="MQL92909.1"/>
    <property type="molecule type" value="Genomic_DNA"/>
</dbReference>
<dbReference type="Pfam" id="PF03732">
    <property type="entry name" value="Retrotrans_gag"/>
    <property type="match status" value="1"/>
</dbReference>
<name>A0A843VNL9_COLES</name>
<feature type="domain" description="GIL1/IRKI C-terminal" evidence="3">
    <location>
        <begin position="616"/>
        <end position="667"/>
    </location>
</feature>
<dbReference type="Pfam" id="PF24994">
    <property type="entry name" value="GIL1_IRKI_C"/>
    <property type="match status" value="1"/>
</dbReference>
<reference evidence="4" key="1">
    <citation type="submission" date="2017-07" db="EMBL/GenBank/DDBJ databases">
        <title>Taro Niue Genome Assembly and Annotation.</title>
        <authorList>
            <person name="Atibalentja N."/>
            <person name="Keating K."/>
            <person name="Fields C.J."/>
        </authorList>
    </citation>
    <scope>NUCLEOTIDE SEQUENCE</scope>
    <source>
        <strain evidence="4">Niue_2</strain>
        <tissue evidence="4">Leaf</tissue>
    </source>
</reference>
<keyword evidence="5" id="KW-1185">Reference proteome</keyword>
<evidence type="ECO:0008006" key="6">
    <source>
        <dbReference type="Google" id="ProtNLM"/>
    </source>
</evidence>
<dbReference type="InterPro" id="IPR040225">
    <property type="entry name" value="GIL1-like"/>
</dbReference>
<dbReference type="Proteomes" id="UP000652761">
    <property type="component" value="Unassembled WGS sequence"/>
</dbReference>
<evidence type="ECO:0000313" key="4">
    <source>
        <dbReference type="EMBL" id="MQL92909.1"/>
    </source>
</evidence>
<proteinExistence type="predicted"/>
<sequence length="673" mass="74695">MADRRDWGGGGDDPEESTQRMIERIWESLTDIRARMDQQAPVPPVAVSPGDREAVPVAPVPPRVEVPFVAHVPPPVLIAEEPVMQVEKFLRLQPPTYSGGPNPDTAEHWVHEIERVFATMRCPAADRVVLAAYQLRGFALEWWRLKMQTTFAGKTEEAITWPEFLDVFNDTFFPIQVQQVKREQFRTLQQGNSSVLEYQMRFMALSRYAPYVVSDNNMMVEYFIRGLRVELQDAIVPLMCKTVEEAAQRAATLERSIRTRQVGESGSGSFRLPQQSVGASKGKAPAGPSSSGFGKWGQKLKQAFKGKGRGWGGRQQLQQGRGRPEVEESQQSTARQPIVPPGSSSLSSSSSHRQVVAGEYRSSEEEVGYIDEAPVVIEGNQMPGRLYALQLSDYDIILAPQLGKPTPELFRTCMDEIRLASKSFAAHLLSLMRAARWDIATAVRSIVEASTTSSGNNVAIHGAADGAQPHPSTTPFPDVGAEHAKHALESYVNRKLFHGFENETFYMEGTLSSLLNPDQHRQDCYSQYRDMRGMDPSELLGVLPGCLFGRFAAKKYLAMVHPKMEESLFGGREQRQQVEAGAHPRTGFYSEFLRLAKAVWLLHLLAFALDPAPSHFEASQAAEFHLGYMESVVRFAAGRIPTGWVVRFPVAPGFKLGDGSIVRARVFLVAPGP</sequence>
<feature type="domain" description="Retrotransposon gag" evidence="2">
    <location>
        <begin position="130"/>
        <end position="228"/>
    </location>
</feature>
<comment type="caution">
    <text evidence="4">The sequence shown here is derived from an EMBL/GenBank/DDBJ whole genome shotgun (WGS) entry which is preliminary data.</text>
</comment>
<dbReference type="PANTHER" id="PTHR31161">
    <property type="entry name" value="PROTEIN GRAVITROPIC IN THE LIGHT 1"/>
    <property type="match status" value="1"/>
</dbReference>
<accession>A0A843VNL9</accession>
<protein>
    <recommendedName>
        <fullName evidence="6">Retrotransposon gag domain-containing protein</fullName>
    </recommendedName>
</protein>
<dbReference type="OrthoDB" id="678887at2759"/>
<feature type="region of interest" description="Disordered" evidence="1">
    <location>
        <begin position="258"/>
        <end position="353"/>
    </location>
</feature>
<evidence type="ECO:0000256" key="1">
    <source>
        <dbReference type="SAM" id="MobiDB-lite"/>
    </source>
</evidence>
<evidence type="ECO:0000313" key="5">
    <source>
        <dbReference type="Proteomes" id="UP000652761"/>
    </source>
</evidence>
<feature type="compositionally biased region" description="Polar residues" evidence="1">
    <location>
        <begin position="262"/>
        <end position="278"/>
    </location>
</feature>
<dbReference type="InterPro" id="IPR056813">
    <property type="entry name" value="GIL1_IRKI_C"/>
</dbReference>
<organism evidence="4 5">
    <name type="scientific">Colocasia esculenta</name>
    <name type="common">Wild taro</name>
    <name type="synonym">Arum esculentum</name>
    <dbReference type="NCBI Taxonomy" id="4460"/>
    <lineage>
        <taxon>Eukaryota</taxon>
        <taxon>Viridiplantae</taxon>
        <taxon>Streptophyta</taxon>
        <taxon>Embryophyta</taxon>
        <taxon>Tracheophyta</taxon>
        <taxon>Spermatophyta</taxon>
        <taxon>Magnoliopsida</taxon>
        <taxon>Liliopsida</taxon>
        <taxon>Araceae</taxon>
        <taxon>Aroideae</taxon>
        <taxon>Colocasieae</taxon>
        <taxon>Colocasia</taxon>
    </lineage>
</organism>
<feature type="region of interest" description="Disordered" evidence="1">
    <location>
        <begin position="1"/>
        <end position="20"/>
    </location>
</feature>
<gene>
    <name evidence="4" type="ORF">Taro_025543</name>
</gene>